<proteinExistence type="predicted"/>
<reference evidence="2" key="1">
    <citation type="submission" date="2024-07" db="EMBL/GenBank/DDBJ databases">
        <title>Two chromosome-level genome assemblies of Korean endemic species Abeliophyllum distichum and Forsythia ovata (Oleaceae).</title>
        <authorList>
            <person name="Jang H."/>
        </authorList>
    </citation>
    <scope>NUCLEOTIDE SEQUENCE [LARGE SCALE GENOMIC DNA]</scope>
</reference>
<dbReference type="AlphaFoldDB" id="A0ABD1RLJ8"/>
<gene>
    <name evidence="1" type="ORF">Fot_42333</name>
</gene>
<organism evidence="1 2">
    <name type="scientific">Forsythia ovata</name>
    <dbReference type="NCBI Taxonomy" id="205694"/>
    <lineage>
        <taxon>Eukaryota</taxon>
        <taxon>Viridiplantae</taxon>
        <taxon>Streptophyta</taxon>
        <taxon>Embryophyta</taxon>
        <taxon>Tracheophyta</taxon>
        <taxon>Spermatophyta</taxon>
        <taxon>Magnoliopsida</taxon>
        <taxon>eudicotyledons</taxon>
        <taxon>Gunneridae</taxon>
        <taxon>Pentapetalae</taxon>
        <taxon>asterids</taxon>
        <taxon>lamiids</taxon>
        <taxon>Lamiales</taxon>
        <taxon>Oleaceae</taxon>
        <taxon>Forsythieae</taxon>
        <taxon>Forsythia</taxon>
    </lineage>
</organism>
<sequence>MGFLPRLQSEKGMAEFLEEMVGVEQFLNDPWLIKARVNATVQVMVPNVVVTPAPPLPLPKFRAVGVGGGDGNEWGEEELATASAQLKCGVAEAGSCGINGG</sequence>
<comment type="caution">
    <text evidence="1">The sequence shown here is derived from an EMBL/GenBank/DDBJ whole genome shotgun (WGS) entry which is preliminary data.</text>
</comment>
<protein>
    <submittedName>
        <fullName evidence="1">PHD-type domain-containing protein</fullName>
    </submittedName>
</protein>
<evidence type="ECO:0000313" key="1">
    <source>
        <dbReference type="EMBL" id="KAL2489041.1"/>
    </source>
</evidence>
<dbReference type="EMBL" id="JBFOLJ010000012">
    <property type="protein sequence ID" value="KAL2489041.1"/>
    <property type="molecule type" value="Genomic_DNA"/>
</dbReference>
<evidence type="ECO:0000313" key="2">
    <source>
        <dbReference type="Proteomes" id="UP001604277"/>
    </source>
</evidence>
<name>A0ABD1RLJ8_9LAMI</name>
<accession>A0ABD1RLJ8</accession>
<keyword evidence="2" id="KW-1185">Reference proteome</keyword>
<dbReference type="Proteomes" id="UP001604277">
    <property type="component" value="Unassembled WGS sequence"/>
</dbReference>